<proteinExistence type="predicted"/>
<evidence type="ECO:0000313" key="3">
    <source>
        <dbReference type="Proteomes" id="UP000190044"/>
    </source>
</evidence>
<gene>
    <name evidence="2" type="ORF">SAMN06295937_100912</name>
</gene>
<organism evidence="2 3">
    <name type="scientific">Sphingopyxis flava</name>
    <dbReference type="NCBI Taxonomy" id="1507287"/>
    <lineage>
        <taxon>Bacteria</taxon>
        <taxon>Pseudomonadati</taxon>
        <taxon>Pseudomonadota</taxon>
        <taxon>Alphaproteobacteria</taxon>
        <taxon>Sphingomonadales</taxon>
        <taxon>Sphingomonadaceae</taxon>
        <taxon>Sphingopyxis</taxon>
    </lineage>
</organism>
<dbReference type="Proteomes" id="UP000190044">
    <property type="component" value="Unassembled WGS sequence"/>
</dbReference>
<reference evidence="3" key="1">
    <citation type="submission" date="2017-02" db="EMBL/GenBank/DDBJ databases">
        <authorList>
            <person name="Varghese N."/>
            <person name="Submissions S."/>
        </authorList>
    </citation>
    <scope>NUCLEOTIDE SEQUENCE [LARGE SCALE GENOMIC DNA]</scope>
    <source>
        <strain evidence="3">R11H</strain>
    </source>
</reference>
<keyword evidence="3" id="KW-1185">Reference proteome</keyword>
<protein>
    <submittedName>
        <fullName evidence="2">Uncharacterized protein</fullName>
    </submittedName>
</protein>
<accession>A0A1T5C7H3</accession>
<dbReference type="AlphaFoldDB" id="A0A1T5C7H3"/>
<keyword evidence="1" id="KW-1133">Transmembrane helix</keyword>
<keyword evidence="1" id="KW-0812">Transmembrane</keyword>
<evidence type="ECO:0000313" key="2">
    <source>
        <dbReference type="EMBL" id="SKB55384.1"/>
    </source>
</evidence>
<feature type="transmembrane region" description="Helical" evidence="1">
    <location>
        <begin position="6"/>
        <end position="25"/>
    </location>
</feature>
<keyword evidence="1" id="KW-0472">Membrane</keyword>
<sequence>MTMETGADMLWFAMAFTLVVSALVARQLKLADWLKMGLAWAAIFALVFIAIRTYQLAAG</sequence>
<name>A0A1T5C7H3_9SPHN</name>
<evidence type="ECO:0000256" key="1">
    <source>
        <dbReference type="SAM" id="Phobius"/>
    </source>
</evidence>
<dbReference type="OrthoDB" id="7579571at2"/>
<feature type="transmembrane region" description="Helical" evidence="1">
    <location>
        <begin position="37"/>
        <end position="57"/>
    </location>
</feature>
<dbReference type="EMBL" id="FUYP01000009">
    <property type="protein sequence ID" value="SKB55384.1"/>
    <property type="molecule type" value="Genomic_DNA"/>
</dbReference>
<dbReference type="RefSeq" id="WP_139375727.1">
    <property type="nucleotide sequence ID" value="NZ_FUYP01000009.1"/>
</dbReference>